<dbReference type="Pfam" id="PF02926">
    <property type="entry name" value="THUMP"/>
    <property type="match status" value="1"/>
</dbReference>
<dbReference type="EMBL" id="DTHB01000042">
    <property type="protein sequence ID" value="HGB14693.1"/>
    <property type="molecule type" value="Genomic_DNA"/>
</dbReference>
<feature type="domain" description="THUMP" evidence="2">
    <location>
        <begin position="74"/>
        <end position="191"/>
    </location>
</feature>
<keyword evidence="1" id="KW-0694">RNA-binding</keyword>
<sequence length="204" mass="23747">MVNLNLLYQNIKGPAKYSLRLWGDRVMKDWNVVLTSQMGQERRLMQEIAEYGEFQFTGFRAVIIGKVADTGEFLETLRQAWEAKPFLSHILSTAIPVQKVFPFTLENLMERLQQEALAFLPQIDEKPFYVRVKRRGHKGEVSSLEVEQSLDHFLLNELAARGQQGRIDFHEPEVILFVELLHNQAGLTLITKEMKQRYPFIKVK</sequence>
<protein>
    <recommendedName>
        <fullName evidence="2">THUMP domain-containing protein</fullName>
    </recommendedName>
</protein>
<dbReference type="Gene3D" id="3.30.2130.30">
    <property type="match status" value="1"/>
</dbReference>
<accession>A0A7C3WLQ4</accession>
<evidence type="ECO:0000313" key="3">
    <source>
        <dbReference type="EMBL" id="HGB14693.1"/>
    </source>
</evidence>
<proteinExistence type="predicted"/>
<dbReference type="SMART" id="SM00981">
    <property type="entry name" value="THUMP"/>
    <property type="match status" value="1"/>
</dbReference>
<dbReference type="PROSITE" id="PS51165">
    <property type="entry name" value="THUMP"/>
    <property type="match status" value="1"/>
</dbReference>
<evidence type="ECO:0000256" key="1">
    <source>
        <dbReference type="PROSITE-ProRule" id="PRU00529"/>
    </source>
</evidence>
<dbReference type="SUPFAM" id="SSF143437">
    <property type="entry name" value="THUMP domain-like"/>
    <property type="match status" value="1"/>
</dbReference>
<dbReference type="AlphaFoldDB" id="A0A7C3WLQ4"/>
<dbReference type="GO" id="GO:0003723">
    <property type="term" value="F:RNA binding"/>
    <property type="evidence" value="ECO:0007669"/>
    <property type="project" value="UniProtKB-UniRule"/>
</dbReference>
<reference evidence="3" key="1">
    <citation type="journal article" date="2020" name="mSystems">
        <title>Genome- and Community-Level Interaction Insights into Carbon Utilization and Element Cycling Functions of Hydrothermarchaeota in Hydrothermal Sediment.</title>
        <authorList>
            <person name="Zhou Z."/>
            <person name="Liu Y."/>
            <person name="Xu W."/>
            <person name="Pan J."/>
            <person name="Luo Z.H."/>
            <person name="Li M."/>
        </authorList>
    </citation>
    <scope>NUCLEOTIDE SEQUENCE [LARGE SCALE GENOMIC DNA]</scope>
    <source>
        <strain evidence="3">SpSt-776</strain>
    </source>
</reference>
<gene>
    <name evidence="3" type="ORF">ENV62_05595</name>
</gene>
<comment type="caution">
    <text evidence="3">The sequence shown here is derived from an EMBL/GenBank/DDBJ whole genome shotgun (WGS) entry which is preliminary data.</text>
</comment>
<evidence type="ECO:0000259" key="2">
    <source>
        <dbReference type="PROSITE" id="PS51165"/>
    </source>
</evidence>
<dbReference type="InterPro" id="IPR004114">
    <property type="entry name" value="THUMP_dom"/>
</dbReference>
<name>A0A7C3WLQ4_9BACT</name>
<organism evidence="3">
    <name type="scientific">Desulfobacca acetoxidans</name>
    <dbReference type="NCBI Taxonomy" id="60893"/>
    <lineage>
        <taxon>Bacteria</taxon>
        <taxon>Pseudomonadati</taxon>
        <taxon>Thermodesulfobacteriota</taxon>
        <taxon>Desulfobaccia</taxon>
        <taxon>Desulfobaccales</taxon>
        <taxon>Desulfobaccaceae</taxon>
        <taxon>Desulfobacca</taxon>
    </lineage>
</organism>